<dbReference type="InterPro" id="IPR001789">
    <property type="entry name" value="Sig_transdc_resp-reg_receiver"/>
</dbReference>
<keyword evidence="1" id="KW-0805">Transcription regulation</keyword>
<dbReference type="GO" id="GO:0000160">
    <property type="term" value="P:phosphorelay signal transduction system"/>
    <property type="evidence" value="ECO:0007669"/>
    <property type="project" value="InterPro"/>
</dbReference>
<evidence type="ECO:0000259" key="6">
    <source>
        <dbReference type="PROSITE" id="PS50110"/>
    </source>
</evidence>
<evidence type="ECO:0000256" key="1">
    <source>
        <dbReference type="ARBA" id="ARBA00023015"/>
    </source>
</evidence>
<organism evidence="7 8">
    <name type="scientific">Paenibacillus agaridevorans</name>
    <dbReference type="NCBI Taxonomy" id="171404"/>
    <lineage>
        <taxon>Bacteria</taxon>
        <taxon>Bacillati</taxon>
        <taxon>Bacillota</taxon>
        <taxon>Bacilli</taxon>
        <taxon>Bacillales</taxon>
        <taxon>Paenibacillaceae</taxon>
        <taxon>Paenibacillus</taxon>
    </lineage>
</organism>
<comment type="caution">
    <text evidence="7">The sequence shown here is derived from an EMBL/GenBank/DDBJ whole genome shotgun (WGS) entry which is preliminary data.</text>
</comment>
<dbReference type="SUPFAM" id="SSF52172">
    <property type="entry name" value="CheY-like"/>
    <property type="match status" value="1"/>
</dbReference>
<keyword evidence="3" id="KW-0804">Transcription</keyword>
<dbReference type="Proteomes" id="UP000245202">
    <property type="component" value="Unassembled WGS sequence"/>
</dbReference>
<dbReference type="InterPro" id="IPR009057">
    <property type="entry name" value="Homeodomain-like_sf"/>
</dbReference>
<dbReference type="PANTHER" id="PTHR43280:SF2">
    <property type="entry name" value="HTH-TYPE TRANSCRIPTIONAL REGULATOR EXSA"/>
    <property type="match status" value="1"/>
</dbReference>
<dbReference type="AlphaFoldDB" id="A0A2R5EK25"/>
<dbReference type="SMART" id="SM00342">
    <property type="entry name" value="HTH_ARAC"/>
    <property type="match status" value="1"/>
</dbReference>
<keyword evidence="2" id="KW-0238">DNA-binding</keyword>
<dbReference type="EMBL" id="BDQX01000047">
    <property type="protein sequence ID" value="GBG06455.1"/>
    <property type="molecule type" value="Genomic_DNA"/>
</dbReference>
<evidence type="ECO:0000256" key="2">
    <source>
        <dbReference type="ARBA" id="ARBA00023125"/>
    </source>
</evidence>
<keyword evidence="8" id="KW-1185">Reference proteome</keyword>
<feature type="domain" description="HTH araC/xylS-type" evidence="5">
    <location>
        <begin position="442"/>
        <end position="540"/>
    </location>
</feature>
<dbReference type="Gene3D" id="3.40.50.2300">
    <property type="match status" value="1"/>
</dbReference>
<gene>
    <name evidence="7" type="ORF">PAT3040_00982</name>
</gene>
<dbReference type="Gene3D" id="1.10.10.60">
    <property type="entry name" value="Homeodomain-like"/>
    <property type="match status" value="1"/>
</dbReference>
<dbReference type="PROSITE" id="PS01124">
    <property type="entry name" value="HTH_ARAC_FAMILY_2"/>
    <property type="match status" value="1"/>
</dbReference>
<dbReference type="SMART" id="SM00448">
    <property type="entry name" value="REC"/>
    <property type="match status" value="1"/>
</dbReference>
<sequence>MNNILLIDDEPVIVESLYNMLTRMEHLELIIWKANSAIAGLEIMKNNRIDILITDVRMPGMSGLELIQHVKQQWSRCKVIFLSGYSEYEYLQTALRENAFDYLLKPIDDEVIIETVQRVIGEIETDLRMHDIMTQTELQLQKAQYLLHKDFFEHLLYDNHLTIESIAGYVQTLHIPLDLEHEVIMMIGRVDRWPQDYRLKDKLQLQYAINNIVEEYLRETCQIVSFTEDRYVIWLIQAGSSQDLTHLQWYINELLEKIQQSIRQYLHLPVSFVLSKPNIGWLQIHYTYKEMSEWIQRGIGLDEGIILVEQADSMLSQYSEQELLPQDIKRNLNQLTNLLETGDKATFHRTISDFFYVIQKAVFIDYTLQLEIFAHLSVMLLSYMNTRKITRSIEIQLDLKPLSNYGMHANWSAFEDYCSRLADMLFSYAEGEKKDQKQQITDKVDAYIIKHLHENTSLDHLAKTFHLSPSYLSRLYHAEKGVSLSERIKLLKLARAKELLSVEGAKIHEVASELGFYNVSYFTKFFKKNMGIPPQEYRQNNS</sequence>
<feature type="domain" description="Response regulatory" evidence="6">
    <location>
        <begin position="3"/>
        <end position="120"/>
    </location>
</feature>
<proteinExistence type="predicted"/>
<dbReference type="SUPFAM" id="SSF46689">
    <property type="entry name" value="Homeodomain-like"/>
    <property type="match status" value="2"/>
</dbReference>
<evidence type="ECO:0008006" key="9">
    <source>
        <dbReference type="Google" id="ProtNLM"/>
    </source>
</evidence>
<dbReference type="InterPro" id="IPR018062">
    <property type="entry name" value="HTH_AraC-typ_CS"/>
</dbReference>
<dbReference type="Pfam" id="PF12833">
    <property type="entry name" value="HTH_18"/>
    <property type="match status" value="1"/>
</dbReference>
<dbReference type="PROSITE" id="PS50110">
    <property type="entry name" value="RESPONSE_REGULATORY"/>
    <property type="match status" value="1"/>
</dbReference>
<dbReference type="PROSITE" id="PS00041">
    <property type="entry name" value="HTH_ARAC_FAMILY_1"/>
    <property type="match status" value="1"/>
</dbReference>
<keyword evidence="4" id="KW-0597">Phosphoprotein</keyword>
<feature type="modified residue" description="4-aspartylphosphate" evidence="4">
    <location>
        <position position="55"/>
    </location>
</feature>
<evidence type="ECO:0000256" key="4">
    <source>
        <dbReference type="PROSITE-ProRule" id="PRU00169"/>
    </source>
</evidence>
<accession>A0A2R5EK25</accession>
<dbReference type="CDD" id="cd17536">
    <property type="entry name" value="REC_YesN-like"/>
    <property type="match status" value="1"/>
</dbReference>
<evidence type="ECO:0000256" key="3">
    <source>
        <dbReference type="ARBA" id="ARBA00023163"/>
    </source>
</evidence>
<evidence type="ECO:0000259" key="5">
    <source>
        <dbReference type="PROSITE" id="PS01124"/>
    </source>
</evidence>
<evidence type="ECO:0000313" key="8">
    <source>
        <dbReference type="Proteomes" id="UP000245202"/>
    </source>
</evidence>
<dbReference type="PRINTS" id="PR00032">
    <property type="entry name" value="HTHARAC"/>
</dbReference>
<dbReference type="InterPro" id="IPR020449">
    <property type="entry name" value="Tscrpt_reg_AraC-type_HTH"/>
</dbReference>
<reference evidence="7 8" key="1">
    <citation type="submission" date="2017-08" db="EMBL/GenBank/DDBJ databases">
        <title>Substantial Increase in Enzyme Production by Combined Drug-Resistance Mutations in Paenibacillus agaridevorans.</title>
        <authorList>
            <person name="Tanaka Y."/>
            <person name="Funane K."/>
            <person name="Hosaka T."/>
            <person name="Shiwa Y."/>
            <person name="Fujita N."/>
            <person name="Miyazaki T."/>
            <person name="Yoshikawa H."/>
            <person name="Murakami K."/>
            <person name="Kasahara K."/>
            <person name="Inaoka T."/>
            <person name="Hiraga Y."/>
            <person name="Ochi K."/>
        </authorList>
    </citation>
    <scope>NUCLEOTIDE SEQUENCE [LARGE SCALE GENOMIC DNA]</scope>
    <source>
        <strain evidence="7 8">T-3040</strain>
    </source>
</reference>
<name>A0A2R5EK25_9BACL</name>
<dbReference type="GO" id="GO:0003700">
    <property type="term" value="F:DNA-binding transcription factor activity"/>
    <property type="evidence" value="ECO:0007669"/>
    <property type="project" value="InterPro"/>
</dbReference>
<dbReference type="GO" id="GO:0043565">
    <property type="term" value="F:sequence-specific DNA binding"/>
    <property type="evidence" value="ECO:0007669"/>
    <property type="project" value="InterPro"/>
</dbReference>
<dbReference type="Pfam" id="PF00072">
    <property type="entry name" value="Response_reg"/>
    <property type="match status" value="1"/>
</dbReference>
<dbReference type="InterPro" id="IPR018060">
    <property type="entry name" value="HTH_AraC"/>
</dbReference>
<dbReference type="PANTHER" id="PTHR43280">
    <property type="entry name" value="ARAC-FAMILY TRANSCRIPTIONAL REGULATOR"/>
    <property type="match status" value="1"/>
</dbReference>
<dbReference type="InterPro" id="IPR011006">
    <property type="entry name" value="CheY-like_superfamily"/>
</dbReference>
<protein>
    <recommendedName>
        <fullName evidence="9">DNA-binding response regulator</fullName>
    </recommendedName>
</protein>
<evidence type="ECO:0000313" key="7">
    <source>
        <dbReference type="EMBL" id="GBG06455.1"/>
    </source>
</evidence>